<evidence type="ECO:0000313" key="9">
    <source>
        <dbReference type="Proteomes" id="UP000002037"/>
    </source>
</evidence>
<feature type="transmembrane region" description="Helical" evidence="2">
    <location>
        <begin position="110"/>
        <end position="136"/>
    </location>
</feature>
<dbReference type="InterPro" id="IPR037701">
    <property type="entry name" value="Pom152"/>
</dbReference>
<feature type="domain" description="Nucleoporin POM152 ninth Ig-like" evidence="7">
    <location>
        <begin position="1085"/>
        <end position="1151"/>
    </location>
</feature>
<dbReference type="Proteomes" id="UP000002037">
    <property type="component" value="Unassembled WGS sequence"/>
</dbReference>
<dbReference type="GeneID" id="8301631"/>
<dbReference type="RefSeq" id="XP_002546813.1">
    <property type="nucleotide sequence ID" value="XM_002546767.1"/>
</dbReference>
<dbReference type="InterPro" id="IPR056541">
    <property type="entry name" value="Ig-like_POM152"/>
</dbReference>
<feature type="region of interest" description="Disordered" evidence="1">
    <location>
        <begin position="1"/>
        <end position="22"/>
    </location>
</feature>
<dbReference type="InterPro" id="IPR056542">
    <property type="entry name" value="Ig-like_POM152_1st"/>
</dbReference>
<proteinExistence type="predicted"/>
<accession>C5M5I8</accession>
<feature type="domain" description="Nucleoporin POM152 first Ig-like" evidence="6">
    <location>
        <begin position="177"/>
        <end position="293"/>
    </location>
</feature>
<dbReference type="STRING" id="294747.C5M5I8"/>
<feature type="domain" description="Nucleoporin POM152 N-terminal transmembrane" evidence="4">
    <location>
        <begin position="30"/>
        <end position="122"/>
    </location>
</feature>
<evidence type="ECO:0000259" key="7">
    <source>
        <dbReference type="Pfam" id="PF24527"/>
    </source>
</evidence>
<dbReference type="HOGENOM" id="CLU_002415_0_0_1"/>
<dbReference type="OrthoDB" id="10253254at2759"/>
<dbReference type="Pfam" id="PF24097">
    <property type="entry name" value="TMD_POM152"/>
    <property type="match status" value="1"/>
</dbReference>
<dbReference type="Pfam" id="PF24312">
    <property type="entry name" value="Ig-like_POM152"/>
    <property type="match status" value="1"/>
</dbReference>
<dbReference type="InterPro" id="IPR056543">
    <property type="entry name" value="Ig-like_POM152_9th"/>
</dbReference>
<keyword evidence="9" id="KW-1185">Reference proteome</keyword>
<feature type="domain" description="Nucleoporin POM152 Ig-like" evidence="5">
    <location>
        <begin position="756"/>
        <end position="843"/>
    </location>
</feature>
<evidence type="ECO:0000259" key="6">
    <source>
        <dbReference type="Pfam" id="PF24519"/>
    </source>
</evidence>
<name>C5M5I8_CANTT</name>
<evidence type="ECO:0000259" key="5">
    <source>
        <dbReference type="Pfam" id="PF24312"/>
    </source>
</evidence>
<sequence>MDSRERDRRRKRNRQREDHGEPLIPSNVLDQASQRIFVLSLFILIQSWKIYDLVLLKSEIPSTGEVLTQLNNFTYVLKYAILDGLFLWILPVLNIQYLTFSPFKTLMLTVILNACSIFLVSSFSLPLLANVFLPVWRFLLQKKELNIIGESIDVNKVIDMDSHFKGQLTIQYLPDSSAKMNPFHFDQVCLGLENNHLIEMPIEFNTTSGIGYLQIQHTTPDNEIQYLNYTGGSLRKLFRKDYSHLSKYSEYNRKQDPRVFYLEYPIVKPGMYRIKSVLDNKGNSIRTYKSEFSIADCPSAKFYYPPNFESTNGFKCLSNIEDDGYPLPWIEMYGTTPAFVKLNLKIDGNEFKMMNLSIASDSSRTISRTNFSWLKAIKLVRNILHDEVLKSVASLNIGTNSALEFQLLQIQDSLGNIHRYEPLSKDKDVWYKLKLRKSPSIGMYDKDQNQELLVGGKKVLYIAHSEEFVEEDFPIGITVVHTNNHGKTNNFTATFQTKAALDKGLVVDQPGRYQLVTANDKYCPCEIDTKPIDIQLAPIPTLKIAADPVTDRCLGTVGYNFDFNFTGKTPFKVQYHIYSNISGSLKPVYSDSGRAVRELVTHEKSHSFKFMPPSEGSYTIVFNNLKDANYYKDPLTLDEKTHTFSTYFRHASQIGFQQRERIIRTCYGQTSTIPLFFKGNGLFSFDYDFVDVNTRKKLLDTVHVEKVDSYSIETPSQLIGKTYEVVLSNAKDRFGCDAVYTDKNAPMKVVSRSDIPEVELSQVEQNVTIVEGSHIDIPLKFKSSIPISGHDKIEIKFQAANTDKVVVKRVSLIGTSIRLSEAGKYWLHLFESNGCKGRVLNETNSIIVNYYPKPSLKISASEEMLQHTDDSSIHLKPVCFGCTNEITLNLIGQAPFVVDYEIKLPSGKIESHSMNIDTHEILIKLPTKANGRFEHKFNKVYDSLYTRHKGKVGKADVPKVIYNINPLPTAQFIPDDHFTQVCENKLFENSVIANIPVKFSGAYPFDVSMILRNEQTGKTRDLNFRNVMSNSLILNNLDFLGLGDYSLSFTKVVDGNGCESNKFNANDKYLISITQPPNIFKFDPKRKHYCVGDHVSYNLTGALPVTIFYEYNDKMRKTQSYNYFERLASRPGILNIHGLEDSGVNSCKVNYTFDPIKQEELRLQVHEIPTVEVNKGDYIIEDLHEGDQTELIFTFLGEPPFKLTYIRTIEIKKTGKKPVRKLVEKETISDIWNHELVVMASLEGTYEAIEIEDKYCRAIRKVDYID</sequence>
<dbReference type="AlphaFoldDB" id="C5M5I8"/>
<organism evidence="8 9">
    <name type="scientific">Candida tropicalis (strain ATCC MYA-3404 / T1)</name>
    <name type="common">Yeast</name>
    <dbReference type="NCBI Taxonomy" id="294747"/>
    <lineage>
        <taxon>Eukaryota</taxon>
        <taxon>Fungi</taxon>
        <taxon>Dikarya</taxon>
        <taxon>Ascomycota</taxon>
        <taxon>Saccharomycotina</taxon>
        <taxon>Pichiomycetes</taxon>
        <taxon>Debaryomycetaceae</taxon>
        <taxon>Candida/Lodderomyces clade</taxon>
        <taxon>Candida</taxon>
    </lineage>
</organism>
<dbReference type="Pfam" id="PF23664">
    <property type="entry name" value="Ig_Pom152"/>
    <property type="match status" value="2"/>
</dbReference>
<evidence type="ECO:0000313" key="8">
    <source>
        <dbReference type="EMBL" id="EER34258.1"/>
    </source>
</evidence>
<feature type="domain" description="Nucleoporin POM152 immunoglobulin-like" evidence="3">
    <location>
        <begin position="879"/>
        <end position="950"/>
    </location>
</feature>
<feature type="domain" description="Nucleoporin POM152 immunoglobulin-like" evidence="3">
    <location>
        <begin position="538"/>
        <end position="649"/>
    </location>
</feature>
<feature type="transmembrane region" description="Helical" evidence="2">
    <location>
        <begin position="76"/>
        <end position="98"/>
    </location>
</feature>
<evidence type="ECO:0008006" key="10">
    <source>
        <dbReference type="Google" id="ProtNLM"/>
    </source>
</evidence>
<feature type="transmembrane region" description="Helical" evidence="2">
    <location>
        <begin position="36"/>
        <end position="56"/>
    </location>
</feature>
<dbReference type="EMBL" id="GG692396">
    <property type="protein sequence ID" value="EER34258.1"/>
    <property type="molecule type" value="Genomic_DNA"/>
</dbReference>
<dbReference type="KEGG" id="ctp:CTRG_01118"/>
<evidence type="ECO:0000256" key="1">
    <source>
        <dbReference type="SAM" id="MobiDB-lite"/>
    </source>
</evidence>
<dbReference type="Pfam" id="PF24519">
    <property type="entry name" value="Ig-like_Pom152_1"/>
    <property type="match status" value="1"/>
</dbReference>
<keyword evidence="2" id="KW-0472">Membrane</keyword>
<keyword evidence="2" id="KW-1133">Transmembrane helix</keyword>
<dbReference type="GO" id="GO:0006999">
    <property type="term" value="P:nuclear pore organization"/>
    <property type="evidence" value="ECO:0007669"/>
    <property type="project" value="TreeGrafter"/>
</dbReference>
<dbReference type="GO" id="GO:0006606">
    <property type="term" value="P:protein import into nucleus"/>
    <property type="evidence" value="ECO:0007669"/>
    <property type="project" value="TreeGrafter"/>
</dbReference>
<gene>
    <name evidence="8" type="ORF">CTRG_01118</name>
</gene>
<dbReference type="GO" id="GO:0017056">
    <property type="term" value="F:structural constituent of nuclear pore"/>
    <property type="evidence" value="ECO:0007669"/>
    <property type="project" value="InterPro"/>
</dbReference>
<dbReference type="InterPro" id="IPR056544">
    <property type="entry name" value="Ig_POM152"/>
</dbReference>
<evidence type="ECO:0000259" key="4">
    <source>
        <dbReference type="Pfam" id="PF24097"/>
    </source>
</evidence>
<dbReference type="GO" id="GO:0070762">
    <property type="term" value="C:nuclear pore transmembrane ring"/>
    <property type="evidence" value="ECO:0007669"/>
    <property type="project" value="TreeGrafter"/>
</dbReference>
<dbReference type="eggNOG" id="ENOG502QQ5B">
    <property type="taxonomic scope" value="Eukaryota"/>
</dbReference>
<dbReference type="PANTHER" id="PTHR28206">
    <property type="entry name" value="NUCLEOPORIN POM152"/>
    <property type="match status" value="1"/>
</dbReference>
<evidence type="ECO:0000256" key="2">
    <source>
        <dbReference type="SAM" id="Phobius"/>
    </source>
</evidence>
<dbReference type="PANTHER" id="PTHR28206:SF1">
    <property type="entry name" value="NUCLEOPORIN POM152"/>
    <property type="match status" value="1"/>
</dbReference>
<dbReference type="Pfam" id="PF24527">
    <property type="entry name" value="Ig-like_Pom152_9"/>
    <property type="match status" value="1"/>
</dbReference>
<reference evidence="8 9" key="1">
    <citation type="journal article" date="2009" name="Nature">
        <title>Evolution of pathogenicity and sexual reproduction in eight Candida genomes.</title>
        <authorList>
            <person name="Butler G."/>
            <person name="Rasmussen M.D."/>
            <person name="Lin M.F."/>
            <person name="Santos M.A."/>
            <person name="Sakthikumar S."/>
            <person name="Munro C.A."/>
            <person name="Rheinbay E."/>
            <person name="Grabherr M."/>
            <person name="Forche A."/>
            <person name="Reedy J.L."/>
            <person name="Agrafioti I."/>
            <person name="Arnaud M.B."/>
            <person name="Bates S."/>
            <person name="Brown A.J."/>
            <person name="Brunke S."/>
            <person name="Costanzo M.C."/>
            <person name="Fitzpatrick D.A."/>
            <person name="de Groot P.W."/>
            <person name="Harris D."/>
            <person name="Hoyer L.L."/>
            <person name="Hube B."/>
            <person name="Klis F.M."/>
            <person name="Kodira C."/>
            <person name="Lennard N."/>
            <person name="Logue M.E."/>
            <person name="Martin R."/>
            <person name="Neiman A.M."/>
            <person name="Nikolaou E."/>
            <person name="Quail M.A."/>
            <person name="Quinn J."/>
            <person name="Santos M.C."/>
            <person name="Schmitzberger F.F."/>
            <person name="Sherlock G."/>
            <person name="Shah P."/>
            <person name="Silverstein K.A."/>
            <person name="Skrzypek M.S."/>
            <person name="Soll D."/>
            <person name="Staggs R."/>
            <person name="Stansfield I."/>
            <person name="Stumpf M.P."/>
            <person name="Sudbery P.E."/>
            <person name="Srikantha T."/>
            <person name="Zeng Q."/>
            <person name="Berman J."/>
            <person name="Berriman M."/>
            <person name="Heitman J."/>
            <person name="Gow N.A."/>
            <person name="Lorenz M.C."/>
            <person name="Birren B.W."/>
            <person name="Kellis M."/>
            <person name="Cuomo C.A."/>
        </authorList>
    </citation>
    <scope>NUCLEOTIDE SEQUENCE [LARGE SCALE GENOMIC DNA]</scope>
    <source>
        <strain evidence="9">ATCC MYA-3404 / T1</strain>
    </source>
</reference>
<dbReference type="VEuPathDB" id="FungiDB:CTRG_01118"/>
<protein>
    <recommendedName>
        <fullName evidence="10">Nucleoporin POM152</fullName>
    </recommendedName>
</protein>
<dbReference type="InterPro" id="IPR056540">
    <property type="entry name" value="TMD_POM152"/>
</dbReference>
<keyword evidence="2" id="KW-0812">Transmembrane</keyword>
<evidence type="ECO:0000259" key="3">
    <source>
        <dbReference type="Pfam" id="PF23664"/>
    </source>
</evidence>